<keyword evidence="1" id="KW-0645">Protease</keyword>
<dbReference type="PIRSF" id="PIRSF009120">
    <property type="entry name" value="UCP009120_prtse"/>
    <property type="match status" value="1"/>
</dbReference>
<dbReference type="STRING" id="571438.SAMN05192586_12212"/>
<keyword evidence="1" id="KW-0647">Proteasome</keyword>
<proteinExistence type="predicted"/>
<reference evidence="2" key="1">
    <citation type="submission" date="2016-10" db="EMBL/GenBank/DDBJ databases">
        <authorList>
            <person name="Varghese N."/>
            <person name="Submissions S."/>
        </authorList>
    </citation>
    <scope>NUCLEOTIDE SEQUENCE [LARGE SCALE GENOMIC DNA]</scope>
    <source>
        <strain evidence="2">KHC7</strain>
    </source>
</reference>
<dbReference type="SUPFAM" id="SSF56235">
    <property type="entry name" value="N-terminal nucleophile aminohydrolases (Ntn hydrolases)"/>
    <property type="match status" value="1"/>
</dbReference>
<organism evidence="1 2">
    <name type="scientific">Desulfovibrio legallii</name>
    <dbReference type="NCBI Taxonomy" id="571438"/>
    <lineage>
        <taxon>Bacteria</taxon>
        <taxon>Pseudomonadati</taxon>
        <taxon>Thermodesulfobacteriota</taxon>
        <taxon>Desulfovibrionia</taxon>
        <taxon>Desulfovibrionales</taxon>
        <taxon>Desulfovibrionaceae</taxon>
        <taxon>Desulfovibrio</taxon>
    </lineage>
</organism>
<sequence>MSYCVGIRLKSGMVLASDTRTNAGVDHISTFKKMFTFGAEGERVIFLLTAGNLATSQAVVNRLRRELRQDDRQHLGNIPSLSEAAEMVGRYATEVAYQTKQMATMVQEGGGFGSTFLLGGQIKGHGMRLYLIYNEGNSIYATRDTPFFQIGESKYGKPILDRAINYESNLDDAVRATLVSFDSTIRSNLSVGFPIDLMVYKADSLTLPAGRRITETDPYFYSIRSQWSQGLLAILRGFDTPPPDYMG</sequence>
<dbReference type="OrthoDB" id="9786336at2"/>
<dbReference type="GO" id="GO:0051603">
    <property type="term" value="P:proteolysis involved in protein catabolic process"/>
    <property type="evidence" value="ECO:0007669"/>
    <property type="project" value="InterPro"/>
</dbReference>
<accession>A0A1G7QM80</accession>
<name>A0A1G7QM80_9BACT</name>
<dbReference type="InterPro" id="IPR016545">
    <property type="entry name" value="UCP009120_prtse"/>
</dbReference>
<dbReference type="RefSeq" id="WP_092155108.1">
    <property type="nucleotide sequence ID" value="NZ_FNBX01000022.1"/>
</dbReference>
<keyword evidence="2" id="KW-1185">Reference proteome</keyword>
<dbReference type="InterPro" id="IPR029055">
    <property type="entry name" value="Ntn_hydrolases_N"/>
</dbReference>
<dbReference type="Pfam" id="PF00227">
    <property type="entry name" value="Proteasome"/>
    <property type="match status" value="1"/>
</dbReference>
<evidence type="ECO:0000313" key="1">
    <source>
        <dbReference type="EMBL" id="SDF99009.1"/>
    </source>
</evidence>
<dbReference type="GO" id="GO:0005839">
    <property type="term" value="C:proteasome core complex"/>
    <property type="evidence" value="ECO:0007669"/>
    <property type="project" value="InterPro"/>
</dbReference>
<protein>
    <submittedName>
        <fullName evidence="1">Putative proteasome-type protease</fullName>
    </submittedName>
</protein>
<dbReference type="AlphaFoldDB" id="A0A1G7QM80"/>
<dbReference type="Proteomes" id="UP000199355">
    <property type="component" value="Unassembled WGS sequence"/>
</dbReference>
<dbReference type="InterPro" id="IPR001353">
    <property type="entry name" value="Proteasome_sua/b"/>
</dbReference>
<keyword evidence="1" id="KW-0378">Hydrolase</keyword>
<evidence type="ECO:0000313" key="2">
    <source>
        <dbReference type="Proteomes" id="UP000199355"/>
    </source>
</evidence>
<dbReference type="EMBL" id="FNBX01000022">
    <property type="protein sequence ID" value="SDF99009.1"/>
    <property type="molecule type" value="Genomic_DNA"/>
</dbReference>
<dbReference type="Gene3D" id="3.60.20.10">
    <property type="entry name" value="Glutamine Phosphoribosylpyrophosphate, subunit 1, domain 1"/>
    <property type="match status" value="1"/>
</dbReference>
<dbReference type="GO" id="GO:0008233">
    <property type="term" value="F:peptidase activity"/>
    <property type="evidence" value="ECO:0007669"/>
    <property type="project" value="UniProtKB-KW"/>
</dbReference>
<gene>
    <name evidence="1" type="ORF">SAMN05192586_12212</name>
</gene>